<dbReference type="AlphaFoldDB" id="A0A6J7JIB2"/>
<dbReference type="InterPro" id="IPR023606">
    <property type="entry name" value="CoA-Trfase_III_dom_1_sf"/>
</dbReference>
<dbReference type="EMBL" id="CAFBMH010000246">
    <property type="protein sequence ID" value="CAB4942281.1"/>
    <property type="molecule type" value="Genomic_DNA"/>
</dbReference>
<protein>
    <submittedName>
        <fullName evidence="1">Unannotated protein</fullName>
    </submittedName>
</protein>
<name>A0A6J7JIB2_9ZZZZ</name>
<organism evidence="1">
    <name type="scientific">freshwater metagenome</name>
    <dbReference type="NCBI Taxonomy" id="449393"/>
    <lineage>
        <taxon>unclassified sequences</taxon>
        <taxon>metagenomes</taxon>
        <taxon>ecological metagenomes</taxon>
    </lineage>
</organism>
<evidence type="ECO:0000313" key="1">
    <source>
        <dbReference type="EMBL" id="CAB4942281.1"/>
    </source>
</evidence>
<gene>
    <name evidence="1" type="ORF">UFOPK3543_03316</name>
</gene>
<sequence>MECTTAAQRTLFDAYAGTTTASREAMIAERNTAEALDALAGQSVPAVRADGIEHGHFMLEDEHCRAVGASVETAQPDMPPFWRAGPAVRFSAAQTQLAPSPDNGQQTAAVLRDLGHDDGFIAKLDELGVTRPVGNGLPT</sequence>
<dbReference type="SUPFAM" id="SSF89796">
    <property type="entry name" value="CoA-transferase family III (CaiB/BaiF)"/>
    <property type="match status" value="1"/>
</dbReference>
<dbReference type="Gene3D" id="3.40.50.10540">
    <property type="entry name" value="Crotonobetainyl-coa:carnitine coa-transferase, domain 1"/>
    <property type="match status" value="1"/>
</dbReference>
<proteinExistence type="predicted"/>
<reference evidence="1" key="1">
    <citation type="submission" date="2020-05" db="EMBL/GenBank/DDBJ databases">
        <authorList>
            <person name="Chiriac C."/>
            <person name="Salcher M."/>
            <person name="Ghai R."/>
            <person name="Kavagutti S V."/>
        </authorList>
    </citation>
    <scope>NUCLEOTIDE SEQUENCE</scope>
</reference>
<accession>A0A6J7JIB2</accession>